<dbReference type="OrthoDB" id="8128004at2"/>
<reference evidence="1 2" key="1">
    <citation type="submission" date="2012-04" db="EMBL/GenBank/DDBJ databases">
        <title>The Genome Sequence of Afipia clevelandensis ATCC 49720.</title>
        <authorList>
            <consortium name="The Broad Institute Genome Sequencing Platform"/>
            <person name="Earl A."/>
            <person name="Ward D."/>
            <person name="Feldgarden M."/>
            <person name="Gevers D."/>
            <person name="Huys G."/>
            <person name="Walker B."/>
            <person name="Young S.K."/>
            <person name="Zeng Q."/>
            <person name="Gargeya S."/>
            <person name="Fitzgerald M."/>
            <person name="Haas B."/>
            <person name="Abouelleil A."/>
            <person name="Alvarado L."/>
            <person name="Arachchi H.M."/>
            <person name="Berlin A."/>
            <person name="Chapman S.B."/>
            <person name="Goldberg J."/>
            <person name="Griggs A."/>
            <person name="Gujja S."/>
            <person name="Hansen M."/>
            <person name="Howarth C."/>
            <person name="Imamovic A."/>
            <person name="Larimer J."/>
            <person name="McCowen C."/>
            <person name="Montmayeur A."/>
            <person name="Murphy C."/>
            <person name="Neiman D."/>
            <person name="Pearson M."/>
            <person name="Priest M."/>
            <person name="Roberts A."/>
            <person name="Saif S."/>
            <person name="Shea T."/>
            <person name="Sisk P."/>
            <person name="Sykes S."/>
            <person name="Wortman J."/>
            <person name="Nusbaum C."/>
            <person name="Birren B."/>
        </authorList>
    </citation>
    <scope>NUCLEOTIDE SEQUENCE [LARGE SCALE GENOMIC DNA]</scope>
    <source>
        <strain evidence="1 2">ATCC 49720</strain>
    </source>
</reference>
<dbReference type="RefSeq" id="WP_002713277.1">
    <property type="nucleotide sequence ID" value="NZ_KB375281.1"/>
</dbReference>
<evidence type="ECO:0000313" key="2">
    <source>
        <dbReference type="Proteomes" id="UP000001095"/>
    </source>
</evidence>
<dbReference type="EMBL" id="AGWY01000011">
    <property type="protein sequence ID" value="EKS35139.1"/>
    <property type="molecule type" value="Genomic_DNA"/>
</dbReference>
<proteinExistence type="predicted"/>
<sequence length="97" mass="11148">MTDDDESGAWPAFTDAQRAYLLSEDGIAALMRALSDEYRNWRGCPVKRCRRARRCQGPDMICQLRAPSRTAPRADIEAIHARMRKIVLDRLEQNGVW</sequence>
<dbReference type="Proteomes" id="UP000001095">
    <property type="component" value="Unassembled WGS sequence"/>
</dbReference>
<organism evidence="1 2">
    <name type="scientific">Afipia clevelandensis ATCC 49720</name>
    <dbReference type="NCBI Taxonomy" id="883079"/>
    <lineage>
        <taxon>Bacteria</taxon>
        <taxon>Pseudomonadati</taxon>
        <taxon>Pseudomonadota</taxon>
        <taxon>Alphaproteobacteria</taxon>
        <taxon>Hyphomicrobiales</taxon>
        <taxon>Nitrobacteraceae</taxon>
        <taxon>Afipia</taxon>
    </lineage>
</organism>
<accession>K8P336</accession>
<comment type="caution">
    <text evidence="1">The sequence shown here is derived from an EMBL/GenBank/DDBJ whole genome shotgun (WGS) entry which is preliminary data.</text>
</comment>
<protein>
    <submittedName>
        <fullName evidence="1">Uncharacterized protein</fullName>
    </submittedName>
</protein>
<evidence type="ECO:0000313" key="1">
    <source>
        <dbReference type="EMBL" id="EKS35139.1"/>
    </source>
</evidence>
<dbReference type="PATRIC" id="fig|883079.3.peg.2454"/>
<dbReference type="AlphaFoldDB" id="K8P336"/>
<gene>
    <name evidence="1" type="ORF">HMPREF9696_02411</name>
</gene>
<dbReference type="HOGENOM" id="CLU_2340574_0_0_5"/>
<name>K8P336_9BRAD</name>
<keyword evidence="2" id="KW-1185">Reference proteome</keyword>